<keyword evidence="3" id="KW-0853">WD repeat</keyword>
<evidence type="ECO:0000256" key="6">
    <source>
        <dbReference type="SAM" id="MobiDB-lite"/>
    </source>
</evidence>
<dbReference type="PANTHER" id="PTHR14927:SF0">
    <property type="entry name" value="NUCLEOLAR PROTEIN 10"/>
    <property type="match status" value="1"/>
</dbReference>
<feature type="compositionally biased region" description="Basic and acidic residues" evidence="6">
    <location>
        <begin position="776"/>
        <end position="791"/>
    </location>
</feature>
<evidence type="ECO:0000259" key="8">
    <source>
        <dbReference type="Pfam" id="PF23097"/>
    </source>
</evidence>
<keyword evidence="5" id="KW-0539">Nucleus</keyword>
<gene>
    <name evidence="10" type="ORF">CDEB00056_LOCUS5785</name>
    <name evidence="11" type="ORF">CDEB00056_LOCUS5786</name>
</gene>
<dbReference type="EMBL" id="HBIO01007683">
    <property type="protein sequence ID" value="CAE0460945.1"/>
    <property type="molecule type" value="Transcribed_RNA"/>
</dbReference>
<dbReference type="GO" id="GO:0032040">
    <property type="term" value="C:small-subunit processome"/>
    <property type="evidence" value="ECO:0007669"/>
    <property type="project" value="TreeGrafter"/>
</dbReference>
<evidence type="ECO:0000259" key="9">
    <source>
        <dbReference type="Pfam" id="PF23098"/>
    </source>
</evidence>
<dbReference type="Pfam" id="PF23097">
    <property type="entry name" value="NOL10_2nd"/>
    <property type="match status" value="1"/>
</dbReference>
<evidence type="ECO:0000256" key="2">
    <source>
        <dbReference type="ARBA" id="ARBA00005264"/>
    </source>
</evidence>
<dbReference type="Gene3D" id="2.130.10.10">
    <property type="entry name" value="YVTN repeat-like/Quinoprotein amine dehydrogenase"/>
    <property type="match status" value="1"/>
</dbReference>
<reference evidence="11" key="1">
    <citation type="submission" date="2021-01" db="EMBL/GenBank/DDBJ databases">
        <authorList>
            <person name="Corre E."/>
            <person name="Pelletier E."/>
            <person name="Niang G."/>
            <person name="Scheremetjew M."/>
            <person name="Finn R."/>
            <person name="Kale V."/>
            <person name="Holt S."/>
            <person name="Cochrane G."/>
            <person name="Meng A."/>
            <person name="Brown T."/>
            <person name="Cohen L."/>
        </authorList>
    </citation>
    <scope>NUCLEOTIDE SEQUENCE</scope>
    <source>
        <strain evidence="11">MM31A-1</strain>
    </source>
</reference>
<dbReference type="SMART" id="SM00320">
    <property type="entry name" value="WD40"/>
    <property type="match status" value="3"/>
</dbReference>
<evidence type="ECO:0000256" key="4">
    <source>
        <dbReference type="ARBA" id="ARBA00022737"/>
    </source>
</evidence>
<dbReference type="GO" id="GO:0030686">
    <property type="term" value="C:90S preribosome"/>
    <property type="evidence" value="ECO:0007669"/>
    <property type="project" value="TreeGrafter"/>
</dbReference>
<comment type="similarity">
    <text evidence="2">Belongs to the WD repeat NOL10/ENP2 family.</text>
</comment>
<organism evidence="11">
    <name type="scientific">Chaetoceros debilis</name>
    <dbReference type="NCBI Taxonomy" id="122233"/>
    <lineage>
        <taxon>Eukaryota</taxon>
        <taxon>Sar</taxon>
        <taxon>Stramenopiles</taxon>
        <taxon>Ochrophyta</taxon>
        <taxon>Bacillariophyta</taxon>
        <taxon>Coscinodiscophyceae</taxon>
        <taxon>Chaetocerotophycidae</taxon>
        <taxon>Chaetocerotales</taxon>
        <taxon>Chaetocerotaceae</taxon>
        <taxon>Chaetoceros</taxon>
    </lineage>
</organism>
<sequence>MEVQQRNSTKIYALSNGPSLPEWIGEGARRNLAKRDSTIRRRIELLQDFSMPSSSNKITQSRDGRFIIAAGTYKPRIRCFELDQLSMKFERYTDADIVDLLLLGEDYGKIAILQGDRSILFHAPYGQHHMIRIPTFGRMMAYEPTSCELMVACAGKAGRNSISRTLGGGEVYRINLEEGRFSAPLNFSSSSRSKASNGSSGPVVGGNCISISPMHALTALGGDDGIVRFWDNRVQHGGAQDDMNLNPFCSLDVKSSTAGYGFYDDSSPSYGNPNEVTSLCFDNSGMQVAAGTKGGNVALYDIRSSKPLHVKEHQYGMPIHTLRFHAATGTILSGDPKLVKVWRAKPSASYGSDLFSDTQDGSNSSSLGSIVANIEGTSNLTNFIVAGDEKDPSGNQSGLVLCAGDQPKMQAFYCPVLGSAPKWCSFLDSITEELEEKDRTEESNNMDGNGQVGGSIYEDYKFLTRSEVDTLGIQNLVGTPLLRGYMHGFFIDIGLYNRIRAAANPFEYDEYRKKKIREKMDEKRASRIAPKKVKKAVNSELADRLESKATGKNKNGKAAKKILTDDRFGSLFNNPDFQIDEEDINFKLRNPSGVQVAKMAQDDDMDSDAGDSHLDQNNADDVSGFQRVDSEDEGGWDNNSDTGSNGDNSYDSNSDDDGFRGGRVRGEVYEEAQAIGHKLRKKKKAEKSKARDAKKKKNVMYEADDYYEGGANEAMKLGKIKASKPKEKSEMTEMSLAERMKMEKQRTSIVSETRKLNVKGEGLTREVSYIPKDILRKREQEAMKSRDDGEKKRKRRGIKELGFKTPFKNQK</sequence>
<dbReference type="AlphaFoldDB" id="A0A6S8TCR4"/>
<evidence type="ECO:0000256" key="3">
    <source>
        <dbReference type="ARBA" id="ARBA00022574"/>
    </source>
</evidence>
<feature type="region of interest" description="Disordered" evidence="6">
    <location>
        <begin position="596"/>
        <end position="697"/>
    </location>
</feature>
<dbReference type="InterPro" id="IPR001680">
    <property type="entry name" value="WD40_rpt"/>
</dbReference>
<proteinExistence type="inferred from homology"/>
<dbReference type="InterPro" id="IPR040382">
    <property type="entry name" value="NOL10/Enp2"/>
</dbReference>
<comment type="subcellular location">
    <subcellularLocation>
        <location evidence="1">Nucleus</location>
        <location evidence="1">Nucleolus</location>
    </subcellularLocation>
</comment>
<feature type="compositionally biased region" description="Basic residues" evidence="6">
    <location>
        <begin position="677"/>
        <end position="697"/>
    </location>
</feature>
<evidence type="ECO:0000256" key="1">
    <source>
        <dbReference type="ARBA" id="ARBA00004604"/>
    </source>
</evidence>
<dbReference type="InterPro" id="IPR012580">
    <property type="entry name" value="NUC153"/>
</dbReference>
<dbReference type="GO" id="GO:0000462">
    <property type="term" value="P:maturation of SSU-rRNA from tricistronic rRNA transcript (SSU-rRNA, 5.8S rRNA, LSU-rRNA)"/>
    <property type="evidence" value="ECO:0007669"/>
    <property type="project" value="TreeGrafter"/>
</dbReference>
<feature type="compositionally biased region" description="Basic and acidic residues" evidence="6">
    <location>
        <begin position="657"/>
        <end position="668"/>
    </location>
</feature>
<dbReference type="SUPFAM" id="SSF50978">
    <property type="entry name" value="WD40 repeat-like"/>
    <property type="match status" value="1"/>
</dbReference>
<keyword evidence="4" id="KW-0677">Repeat</keyword>
<dbReference type="Pfam" id="PF23098">
    <property type="entry name" value="Beta-prop_NOL10_N"/>
    <property type="match status" value="1"/>
</dbReference>
<dbReference type="EMBL" id="HBIO01007682">
    <property type="protein sequence ID" value="CAE0460944.1"/>
    <property type="molecule type" value="Transcribed_RNA"/>
</dbReference>
<dbReference type="InterPro" id="IPR036322">
    <property type="entry name" value="WD40_repeat_dom_sf"/>
</dbReference>
<evidence type="ECO:0000259" key="7">
    <source>
        <dbReference type="Pfam" id="PF08159"/>
    </source>
</evidence>
<evidence type="ECO:0000256" key="5">
    <source>
        <dbReference type="ARBA" id="ARBA00023242"/>
    </source>
</evidence>
<name>A0A6S8TCR4_9STRA</name>
<dbReference type="InterPro" id="IPR056550">
    <property type="entry name" value="NOL10_2nd"/>
</dbReference>
<dbReference type="Pfam" id="PF08159">
    <property type="entry name" value="NUC153"/>
    <property type="match status" value="1"/>
</dbReference>
<feature type="domain" description="Nucleolar protein 10-like second" evidence="8">
    <location>
        <begin position="456"/>
        <end position="504"/>
    </location>
</feature>
<evidence type="ECO:0000313" key="10">
    <source>
        <dbReference type="EMBL" id="CAE0460944.1"/>
    </source>
</evidence>
<feature type="domain" description="Nucleolar protein 10-like N-terminal" evidence="9">
    <location>
        <begin position="1"/>
        <end position="440"/>
    </location>
</feature>
<dbReference type="InterPro" id="IPR015943">
    <property type="entry name" value="WD40/YVTN_repeat-like_dom_sf"/>
</dbReference>
<accession>A0A6S8TCR4</accession>
<dbReference type="PANTHER" id="PTHR14927">
    <property type="entry name" value="NUCLEOLAR PROTEIN 10"/>
    <property type="match status" value="1"/>
</dbReference>
<feature type="region of interest" description="Disordered" evidence="6">
    <location>
        <begin position="776"/>
        <end position="811"/>
    </location>
</feature>
<evidence type="ECO:0000313" key="11">
    <source>
        <dbReference type="EMBL" id="CAE0460945.1"/>
    </source>
</evidence>
<dbReference type="InterPro" id="IPR056551">
    <property type="entry name" value="Beta-prop_NOL10_N"/>
</dbReference>
<protein>
    <submittedName>
        <fullName evidence="11">Uncharacterized protein</fullName>
    </submittedName>
</protein>
<feature type="domain" description="NUC153" evidence="7">
    <location>
        <begin position="565"/>
        <end position="592"/>
    </location>
</feature>
<feature type="compositionally biased region" description="Low complexity" evidence="6">
    <location>
        <begin position="636"/>
        <end position="652"/>
    </location>
</feature>